<gene>
    <name evidence="2" type="ORF">EHQ58_04010</name>
</gene>
<keyword evidence="1" id="KW-0472">Membrane</keyword>
<feature type="transmembrane region" description="Helical" evidence="1">
    <location>
        <begin position="12"/>
        <end position="30"/>
    </location>
</feature>
<evidence type="ECO:0000313" key="2">
    <source>
        <dbReference type="EMBL" id="TGL61788.1"/>
    </source>
</evidence>
<keyword evidence="1" id="KW-0812">Transmembrane</keyword>
<reference evidence="2" key="1">
    <citation type="journal article" date="2019" name="PLoS Negl. Trop. Dis.">
        <title>Revisiting the worldwide diversity of Leptospira species in the environment.</title>
        <authorList>
            <person name="Vincent A.T."/>
            <person name="Schiettekatte O."/>
            <person name="Bourhy P."/>
            <person name="Veyrier F.J."/>
            <person name="Picardeau M."/>
        </authorList>
    </citation>
    <scope>NUCLEOTIDE SEQUENCE [LARGE SCALE GENOMIC DNA]</scope>
    <source>
        <strain evidence="2">201702476</strain>
    </source>
</reference>
<dbReference type="RefSeq" id="WP_135622255.1">
    <property type="nucleotide sequence ID" value="NZ_RQGD01000014.1"/>
</dbReference>
<name>A0A4R9K6A4_9LEPT</name>
<comment type="caution">
    <text evidence="2">The sequence shown here is derived from an EMBL/GenBank/DDBJ whole genome shotgun (WGS) entry which is preliminary data.</text>
</comment>
<evidence type="ECO:0000256" key="1">
    <source>
        <dbReference type="SAM" id="Phobius"/>
    </source>
</evidence>
<protein>
    <submittedName>
        <fullName evidence="2">Cbb3-type cytochrome c oxidase subunit 3</fullName>
    </submittedName>
</protein>
<keyword evidence="1" id="KW-1133">Transmembrane helix</keyword>
<proteinExistence type="predicted"/>
<evidence type="ECO:0000313" key="3">
    <source>
        <dbReference type="Proteomes" id="UP000297693"/>
    </source>
</evidence>
<keyword evidence="3" id="KW-1185">Reference proteome</keyword>
<organism evidence="2 3">
    <name type="scientific">Leptospira ognonensis</name>
    <dbReference type="NCBI Taxonomy" id="2484945"/>
    <lineage>
        <taxon>Bacteria</taxon>
        <taxon>Pseudomonadati</taxon>
        <taxon>Spirochaetota</taxon>
        <taxon>Spirochaetia</taxon>
        <taxon>Leptospirales</taxon>
        <taxon>Leptospiraceae</taxon>
        <taxon>Leptospira</taxon>
    </lineage>
</organism>
<dbReference type="Proteomes" id="UP000297693">
    <property type="component" value="Unassembled WGS sequence"/>
</dbReference>
<sequence length="49" mass="5925">MSDEDLLIIYKGLRLPFLVLAIGYITYYVYKKRTKEEIERPAKRMLEED</sequence>
<dbReference type="EMBL" id="RQGD01000014">
    <property type="protein sequence ID" value="TGL61788.1"/>
    <property type="molecule type" value="Genomic_DNA"/>
</dbReference>
<dbReference type="AlphaFoldDB" id="A0A4R9K6A4"/>
<dbReference type="OrthoDB" id="339942at2"/>
<accession>A0A4R9K6A4</accession>